<name>A0AAV5I703_9ROSI</name>
<keyword evidence="2" id="KW-1185">Reference proteome</keyword>
<sequence length="121" mass="13827">MNMVQKLFSRERGSKRSSILWPDISHKTVPRMDFIGSLKHEEAEATEQINRIAFSPTGRFLVSGSYFLTLWDKYPYVKGTILQETQLPISQVAVMTDERKIMFSLSKGKVFVVQIDGNGKI</sequence>
<dbReference type="InterPro" id="IPR015943">
    <property type="entry name" value="WD40/YVTN_repeat-like_dom_sf"/>
</dbReference>
<dbReference type="SUPFAM" id="SSF101908">
    <property type="entry name" value="Putative isomerase YbhE"/>
    <property type="match status" value="1"/>
</dbReference>
<protein>
    <submittedName>
        <fullName evidence="1">Uncharacterized protein</fullName>
    </submittedName>
</protein>
<dbReference type="Proteomes" id="UP001054252">
    <property type="component" value="Unassembled WGS sequence"/>
</dbReference>
<gene>
    <name evidence="1" type="ORF">SLEP1_g7238</name>
</gene>
<dbReference type="AlphaFoldDB" id="A0AAV5I703"/>
<dbReference type="EMBL" id="BPVZ01000007">
    <property type="protein sequence ID" value="GKU93662.1"/>
    <property type="molecule type" value="Genomic_DNA"/>
</dbReference>
<evidence type="ECO:0000313" key="1">
    <source>
        <dbReference type="EMBL" id="GKU93662.1"/>
    </source>
</evidence>
<accession>A0AAV5I703</accession>
<evidence type="ECO:0000313" key="2">
    <source>
        <dbReference type="Proteomes" id="UP001054252"/>
    </source>
</evidence>
<dbReference type="Gene3D" id="2.130.10.10">
    <property type="entry name" value="YVTN repeat-like/Quinoprotein amine dehydrogenase"/>
    <property type="match status" value="1"/>
</dbReference>
<comment type="caution">
    <text evidence="1">The sequence shown here is derived from an EMBL/GenBank/DDBJ whole genome shotgun (WGS) entry which is preliminary data.</text>
</comment>
<proteinExistence type="predicted"/>
<reference evidence="1 2" key="1">
    <citation type="journal article" date="2021" name="Commun. Biol.">
        <title>The genome of Shorea leprosula (Dipterocarpaceae) highlights the ecological relevance of drought in aseasonal tropical rainforests.</title>
        <authorList>
            <person name="Ng K.K.S."/>
            <person name="Kobayashi M.J."/>
            <person name="Fawcett J.A."/>
            <person name="Hatakeyama M."/>
            <person name="Paape T."/>
            <person name="Ng C.H."/>
            <person name="Ang C.C."/>
            <person name="Tnah L.H."/>
            <person name="Lee C.T."/>
            <person name="Nishiyama T."/>
            <person name="Sese J."/>
            <person name="O'Brien M.J."/>
            <person name="Copetti D."/>
            <person name="Mohd Noor M.I."/>
            <person name="Ong R.C."/>
            <person name="Putra M."/>
            <person name="Sireger I.Z."/>
            <person name="Indrioko S."/>
            <person name="Kosugi Y."/>
            <person name="Izuno A."/>
            <person name="Isagi Y."/>
            <person name="Lee S.L."/>
            <person name="Shimizu K.K."/>
        </authorList>
    </citation>
    <scope>NUCLEOTIDE SEQUENCE [LARGE SCALE GENOMIC DNA]</scope>
    <source>
        <strain evidence="1">214</strain>
    </source>
</reference>
<organism evidence="1 2">
    <name type="scientific">Rubroshorea leprosula</name>
    <dbReference type="NCBI Taxonomy" id="152421"/>
    <lineage>
        <taxon>Eukaryota</taxon>
        <taxon>Viridiplantae</taxon>
        <taxon>Streptophyta</taxon>
        <taxon>Embryophyta</taxon>
        <taxon>Tracheophyta</taxon>
        <taxon>Spermatophyta</taxon>
        <taxon>Magnoliopsida</taxon>
        <taxon>eudicotyledons</taxon>
        <taxon>Gunneridae</taxon>
        <taxon>Pentapetalae</taxon>
        <taxon>rosids</taxon>
        <taxon>malvids</taxon>
        <taxon>Malvales</taxon>
        <taxon>Dipterocarpaceae</taxon>
        <taxon>Rubroshorea</taxon>
    </lineage>
</organism>